<organism evidence="7 8">
    <name type="scientific">Vagococcus intermedius</name>
    <dbReference type="NCBI Taxonomy" id="2991418"/>
    <lineage>
        <taxon>Bacteria</taxon>
        <taxon>Bacillati</taxon>
        <taxon>Bacillota</taxon>
        <taxon>Bacilli</taxon>
        <taxon>Lactobacillales</taxon>
        <taxon>Enterococcaceae</taxon>
        <taxon>Vagococcus</taxon>
    </lineage>
</organism>
<keyword evidence="3 5" id="KW-0442">Lipid degradation</keyword>
<feature type="short sequence motif" description="DGA/G" evidence="5">
    <location>
        <begin position="322"/>
        <end position="324"/>
    </location>
</feature>
<evidence type="ECO:0000259" key="6">
    <source>
        <dbReference type="PROSITE" id="PS51635"/>
    </source>
</evidence>
<dbReference type="PROSITE" id="PS00095">
    <property type="entry name" value="C5_MTASE_2"/>
    <property type="match status" value="1"/>
</dbReference>
<dbReference type="RefSeq" id="WP_275468982.1">
    <property type="nucleotide sequence ID" value="NZ_CP110232.1"/>
</dbReference>
<dbReference type="GO" id="GO:0016787">
    <property type="term" value="F:hydrolase activity"/>
    <property type="evidence" value="ECO:0007669"/>
    <property type="project" value="UniProtKB-UniRule"/>
</dbReference>
<name>A0AAF0CUH1_9ENTE</name>
<keyword evidence="1" id="KW-0949">S-adenosyl-L-methionine</keyword>
<dbReference type="InterPro" id="IPR002641">
    <property type="entry name" value="PNPLA_dom"/>
</dbReference>
<dbReference type="SUPFAM" id="SSF52151">
    <property type="entry name" value="FabD/lysophospholipase-like"/>
    <property type="match status" value="1"/>
</dbReference>
<dbReference type="EMBL" id="CP110232">
    <property type="protein sequence ID" value="WEG73179.1"/>
    <property type="molecule type" value="Genomic_DNA"/>
</dbReference>
<sequence>MRLVRVSQRNYKELETSLVTYRQLLPFYAVHSVAKQQFLDELLSVTHRCVGLEDQGRLVALISYRSSSKKLEISNLLLVTNQVSKKRGFHFWVKWLEKLAKFERKVVISISLNVWDQLIVDKLSNEGYQQVEVTGKIGYFIKQLTYKTGLVLAGGGARGAYQVGVWRALNELNVHYDVICGTSVGALNGGLILQGDFDVAEKMWQEIDTGKILNYPGSQSEASFSMHQAFKDVQKLATSAISSQGVNTDPLKNIINELLDEKLMHQKKQELFICTTQLPQMKEVVVSLAETPKGQFHHWLLASSSFFPAMEAAKIDESYYVDGGYRNNVPVDVALAHGATELLVIDVKGPGITKPVTISSDIPVREISSPWNLGTVLLFNGARSTFNLKLGYLETLKNYGEYIGYWHTFAHHFSDQELLDWGIYVENVLAEEGLTFANTSLIKEKIKKELLAKTRRLYSEWTSEETMYLYLLELIAKVLGIKPTDLYTIPSLIKKIKKQLTIDTWQDDESETMLLSVNEWLKRYVEELPLPTEKQQVRYLYTKLRLGKEQINVSKLTGNALIVYLAAKMMQELAKTDQKLEEE</sequence>
<dbReference type="GO" id="GO:0016042">
    <property type="term" value="P:lipid catabolic process"/>
    <property type="evidence" value="ECO:0007669"/>
    <property type="project" value="UniProtKB-UniRule"/>
</dbReference>
<dbReference type="PANTHER" id="PTHR14226:SF57">
    <property type="entry name" value="BLR7027 PROTEIN"/>
    <property type="match status" value="1"/>
</dbReference>
<dbReference type="Gene3D" id="3.40.1090.10">
    <property type="entry name" value="Cytosolic phospholipase A2 catalytic domain"/>
    <property type="match status" value="2"/>
</dbReference>
<feature type="short sequence motif" description="GXSXG" evidence="5">
    <location>
        <begin position="181"/>
        <end position="185"/>
    </location>
</feature>
<keyword evidence="2 5" id="KW-0378">Hydrolase</keyword>
<gene>
    <name evidence="7" type="ORF">OL234_09475</name>
</gene>
<accession>A0AAF0CUH1</accession>
<evidence type="ECO:0000256" key="1">
    <source>
        <dbReference type="ARBA" id="ARBA00022691"/>
    </source>
</evidence>
<evidence type="ECO:0000313" key="8">
    <source>
        <dbReference type="Proteomes" id="UP001179647"/>
    </source>
</evidence>
<dbReference type="InterPro" id="IPR016035">
    <property type="entry name" value="Acyl_Trfase/lysoPLipase"/>
</dbReference>
<feature type="short sequence motif" description="GXGXXG" evidence="5">
    <location>
        <begin position="154"/>
        <end position="159"/>
    </location>
</feature>
<feature type="active site" description="Proton acceptor" evidence="5">
    <location>
        <position position="322"/>
    </location>
</feature>
<dbReference type="InterPro" id="IPR031303">
    <property type="entry name" value="C5_meth_CS"/>
</dbReference>
<evidence type="ECO:0000313" key="7">
    <source>
        <dbReference type="EMBL" id="WEG73179.1"/>
    </source>
</evidence>
<dbReference type="KEGG" id="vie:OL234_09475"/>
<evidence type="ECO:0000256" key="3">
    <source>
        <dbReference type="ARBA" id="ARBA00022963"/>
    </source>
</evidence>
<feature type="active site" description="Nucleophile" evidence="5">
    <location>
        <position position="183"/>
    </location>
</feature>
<evidence type="ECO:0000256" key="2">
    <source>
        <dbReference type="ARBA" id="ARBA00022801"/>
    </source>
</evidence>
<evidence type="ECO:0000256" key="5">
    <source>
        <dbReference type="PROSITE-ProRule" id="PRU01161"/>
    </source>
</evidence>
<keyword evidence="8" id="KW-1185">Reference proteome</keyword>
<evidence type="ECO:0000256" key="4">
    <source>
        <dbReference type="ARBA" id="ARBA00023098"/>
    </source>
</evidence>
<dbReference type="InterPro" id="IPR050301">
    <property type="entry name" value="NTE"/>
</dbReference>
<dbReference type="Pfam" id="PF01734">
    <property type="entry name" value="Patatin"/>
    <property type="match status" value="1"/>
</dbReference>
<feature type="domain" description="PNPLA" evidence="6">
    <location>
        <begin position="150"/>
        <end position="335"/>
    </location>
</feature>
<dbReference type="PANTHER" id="PTHR14226">
    <property type="entry name" value="NEUROPATHY TARGET ESTERASE/SWISS CHEESE D.MELANOGASTER"/>
    <property type="match status" value="1"/>
</dbReference>
<reference evidence="7" key="1">
    <citation type="submission" date="2022-10" db="EMBL/GenBank/DDBJ databases">
        <title>Vagococcus sp. isolated from poultry meat.</title>
        <authorList>
            <person name="Johansson P."/>
            <person name="Bjorkroth J."/>
        </authorList>
    </citation>
    <scope>NUCLEOTIDE SEQUENCE</scope>
    <source>
        <strain evidence="7">STAA11</strain>
    </source>
</reference>
<dbReference type="Proteomes" id="UP001179647">
    <property type="component" value="Chromosome"/>
</dbReference>
<keyword evidence="4 5" id="KW-0443">Lipid metabolism</keyword>
<dbReference type="AlphaFoldDB" id="A0AAF0CUH1"/>
<proteinExistence type="predicted"/>
<dbReference type="PROSITE" id="PS51635">
    <property type="entry name" value="PNPLA"/>
    <property type="match status" value="1"/>
</dbReference>
<dbReference type="CDD" id="cd07209">
    <property type="entry name" value="Pat_hypo_Ecoli_Z1214_like"/>
    <property type="match status" value="1"/>
</dbReference>
<protein>
    <submittedName>
        <fullName evidence="7">Patatin-like phospholipase family protein</fullName>
    </submittedName>
</protein>